<dbReference type="InterPro" id="IPR036390">
    <property type="entry name" value="WH_DNA-bd_sf"/>
</dbReference>
<dbReference type="Pfam" id="PF09639">
    <property type="entry name" value="YjcQ"/>
    <property type="match status" value="1"/>
</dbReference>
<reference evidence="1 2" key="1">
    <citation type="journal article" date="2018" name="Appl. Environ. Microbiol.">
        <title>Antimicrobial susceptibility testing and tentative epidemiological cut-off values of five Bacillus species relevant for use as animal feed additives or for plant protection.</title>
        <authorList>
            <person name="Agerso Y."/>
            <person name="Stuer-Lauridsen B."/>
            <person name="Bjerre K."/>
            <person name="Jensen M.G."/>
            <person name="Johansen E."/>
            <person name="Bennedsen M."/>
            <person name="Brockmann E."/>
            <person name="Nielsen B."/>
        </authorList>
    </citation>
    <scope>NUCLEOTIDE SEQUENCE [LARGE SCALE GENOMIC DNA]</scope>
    <source>
        <strain evidence="1 2">CHCC20162</strain>
    </source>
</reference>
<dbReference type="EMBL" id="PQWM01000028">
    <property type="protein sequence ID" value="RDZ11511.1"/>
    <property type="molecule type" value="Genomic_DNA"/>
</dbReference>
<gene>
    <name evidence="1" type="ORF">C3744_20840</name>
</gene>
<proteinExistence type="predicted"/>
<dbReference type="AlphaFoldDB" id="A0A3D8WXS3"/>
<dbReference type="InterPro" id="IPR018597">
    <property type="entry name" value="Phage_Tuc2009_YjcQ"/>
</dbReference>
<dbReference type="SUPFAM" id="SSF46785">
    <property type="entry name" value="Winged helix' DNA-binding domain"/>
    <property type="match status" value="1"/>
</dbReference>
<evidence type="ECO:0000313" key="2">
    <source>
        <dbReference type="Proteomes" id="UP000256519"/>
    </source>
</evidence>
<sequence>MNRKELALEILKRIRDKQPMTTKELGVDLQFLAEVSEMVRDEGLAKNIHVTHGGQGNKALHISLSSAIITMAGLNYIEENDVQPSKENDSKPKIQVCVIPWPEGKTVAEVEENPPTVPDAERFLENPNHEILAVECGKMLFFTKEWYTVTIQYTEKVSQEV</sequence>
<comment type="caution">
    <text evidence="1">The sequence shown here is derived from an EMBL/GenBank/DDBJ whole genome shotgun (WGS) entry which is preliminary data.</text>
</comment>
<evidence type="ECO:0000313" key="1">
    <source>
        <dbReference type="EMBL" id="RDZ11511.1"/>
    </source>
</evidence>
<accession>A0A3D8WXS3</accession>
<name>A0A3D8WXS3_PRIMG</name>
<protein>
    <submittedName>
        <fullName evidence="1">Uncharacterized protein</fullName>
    </submittedName>
</protein>
<dbReference type="RefSeq" id="WP_116076646.1">
    <property type="nucleotide sequence ID" value="NZ_CP187630.1"/>
</dbReference>
<dbReference type="Gene3D" id="1.10.10.10">
    <property type="entry name" value="Winged helix-like DNA-binding domain superfamily/Winged helix DNA-binding domain"/>
    <property type="match status" value="1"/>
</dbReference>
<dbReference type="Proteomes" id="UP000256519">
    <property type="component" value="Unassembled WGS sequence"/>
</dbReference>
<organism evidence="1 2">
    <name type="scientific">Priestia megaterium</name>
    <name type="common">Bacillus megaterium</name>
    <dbReference type="NCBI Taxonomy" id="1404"/>
    <lineage>
        <taxon>Bacteria</taxon>
        <taxon>Bacillati</taxon>
        <taxon>Bacillota</taxon>
        <taxon>Bacilli</taxon>
        <taxon>Bacillales</taxon>
        <taxon>Bacillaceae</taxon>
        <taxon>Priestia</taxon>
    </lineage>
</organism>
<dbReference type="InterPro" id="IPR036388">
    <property type="entry name" value="WH-like_DNA-bd_sf"/>
</dbReference>